<keyword evidence="5 6" id="KW-0949">S-adenosyl-L-methionine</keyword>
<accession>A0A9J6PCZ4</accession>
<keyword evidence="8" id="KW-1185">Reference proteome</keyword>
<dbReference type="EC" id="2.1.1.163" evidence="6"/>
<comment type="function">
    <text evidence="6">Methyltransferase required for the conversion of demethylmenaquinol (DMKH2) to menaquinol (MKH2) and the conversion of 2-polyprenyl-6-methoxy-1,4-benzoquinol (DDMQH2) to 2-polyprenyl-3-methyl-6-methoxy-1,4-benzoquinol (DMQH2).</text>
</comment>
<dbReference type="AlphaFoldDB" id="A0A9J6PCZ4"/>
<keyword evidence="4 6" id="KW-0831">Ubiquinone biosynthesis</keyword>
<evidence type="ECO:0000313" key="8">
    <source>
        <dbReference type="Proteomes" id="UP001055804"/>
    </source>
</evidence>
<keyword evidence="3 6" id="KW-0808">Transferase</keyword>
<evidence type="ECO:0000256" key="4">
    <source>
        <dbReference type="ARBA" id="ARBA00022688"/>
    </source>
</evidence>
<evidence type="ECO:0000256" key="1">
    <source>
        <dbReference type="ARBA" id="ARBA00022428"/>
    </source>
</evidence>
<evidence type="ECO:0000256" key="2">
    <source>
        <dbReference type="ARBA" id="ARBA00022603"/>
    </source>
</evidence>
<dbReference type="PROSITE" id="PS51608">
    <property type="entry name" value="SAM_MT_UBIE"/>
    <property type="match status" value="1"/>
</dbReference>
<protein>
    <recommendedName>
        <fullName evidence="6">Ubiquinone/menaquinone biosynthesis C-methyltransferase UbiE</fullName>
        <ecNumber evidence="6">2.1.1.163</ecNumber>
        <ecNumber evidence="6">2.1.1.201</ecNumber>
    </recommendedName>
    <alternativeName>
        <fullName evidence="6">2-methoxy-6-polyprenyl-1,4-benzoquinol methylase</fullName>
    </alternativeName>
    <alternativeName>
        <fullName evidence="6">Demethylmenaquinone methyltransferase</fullName>
    </alternativeName>
</protein>
<feature type="binding site" evidence="6">
    <location>
        <begin position="125"/>
        <end position="126"/>
    </location>
    <ligand>
        <name>S-adenosyl-L-methionine</name>
        <dbReference type="ChEBI" id="CHEBI:59789"/>
    </ligand>
</feature>
<dbReference type="HAMAP" id="MF_01813">
    <property type="entry name" value="MenG_UbiE_methyltr"/>
    <property type="match status" value="1"/>
</dbReference>
<organism evidence="7 8">
    <name type="scientific">Futiania mangrovi</name>
    <dbReference type="NCBI Taxonomy" id="2959716"/>
    <lineage>
        <taxon>Bacteria</taxon>
        <taxon>Pseudomonadati</taxon>
        <taxon>Pseudomonadota</taxon>
        <taxon>Alphaproteobacteria</taxon>
        <taxon>Futianiales</taxon>
        <taxon>Futianiaceae</taxon>
        <taxon>Futiania</taxon>
    </lineage>
</organism>
<dbReference type="PROSITE" id="PS01183">
    <property type="entry name" value="UBIE_1"/>
    <property type="match status" value="1"/>
</dbReference>
<gene>
    <name evidence="6" type="primary">ubiE</name>
    <name evidence="7" type="ORF">NJQ99_08530</name>
</gene>
<evidence type="ECO:0000256" key="6">
    <source>
        <dbReference type="HAMAP-Rule" id="MF_01813"/>
    </source>
</evidence>
<feature type="binding site" evidence="6">
    <location>
        <position position="80"/>
    </location>
    <ligand>
        <name>S-adenosyl-L-methionine</name>
        <dbReference type="ChEBI" id="CHEBI:59789"/>
    </ligand>
</feature>
<comment type="pathway">
    <text evidence="6">Quinol/quinone metabolism; menaquinone biosynthesis; menaquinol from 1,4-dihydroxy-2-naphthoate: step 2/2.</text>
</comment>
<evidence type="ECO:0000256" key="5">
    <source>
        <dbReference type="ARBA" id="ARBA00022691"/>
    </source>
</evidence>
<dbReference type="PROSITE" id="PS01184">
    <property type="entry name" value="UBIE_2"/>
    <property type="match status" value="1"/>
</dbReference>
<dbReference type="EC" id="2.1.1.201" evidence="6"/>
<reference evidence="7" key="1">
    <citation type="submission" date="2022-06" db="EMBL/GenBank/DDBJ databases">
        <title>Isolation and Genomics of Futiania mangrovii gen. nov., sp. nov., a Rare and Metabolically-versatile member in the Class Alphaproteobacteria.</title>
        <authorList>
            <person name="Liu L."/>
            <person name="Huang W.-C."/>
            <person name="Pan J."/>
            <person name="Li J."/>
            <person name="Huang Y."/>
            <person name="Du H."/>
            <person name="Liu Y."/>
            <person name="Li M."/>
        </authorList>
    </citation>
    <scope>NUCLEOTIDE SEQUENCE</scope>
    <source>
        <strain evidence="7">FT118</strain>
    </source>
</reference>
<dbReference type="GO" id="GO:0009060">
    <property type="term" value="P:aerobic respiration"/>
    <property type="evidence" value="ECO:0007669"/>
    <property type="project" value="UniProtKB-UniRule"/>
</dbReference>
<dbReference type="NCBIfam" id="TIGR01934">
    <property type="entry name" value="MenG_MenH_UbiE"/>
    <property type="match status" value="1"/>
</dbReference>
<comment type="caution">
    <text evidence="6">Lacks conserved residue(s) required for the propagation of feature annotation.</text>
</comment>
<dbReference type="GO" id="GO:0009234">
    <property type="term" value="P:menaquinone biosynthetic process"/>
    <property type="evidence" value="ECO:0007669"/>
    <property type="project" value="UniProtKB-UniRule"/>
</dbReference>
<dbReference type="Pfam" id="PF01209">
    <property type="entry name" value="Ubie_methyltran"/>
    <property type="match status" value="1"/>
</dbReference>
<feature type="binding site" evidence="6">
    <location>
        <position position="101"/>
    </location>
    <ligand>
        <name>S-adenosyl-L-methionine</name>
        <dbReference type="ChEBI" id="CHEBI:59789"/>
    </ligand>
</feature>
<dbReference type="GO" id="GO:0043770">
    <property type="term" value="F:demethylmenaquinone methyltransferase activity"/>
    <property type="evidence" value="ECO:0007669"/>
    <property type="project" value="UniProtKB-UniRule"/>
</dbReference>
<dbReference type="SUPFAM" id="SSF53335">
    <property type="entry name" value="S-adenosyl-L-methionine-dependent methyltransferases"/>
    <property type="match status" value="1"/>
</dbReference>
<dbReference type="InterPro" id="IPR004033">
    <property type="entry name" value="UbiE/COQ5_MeTrFase"/>
</dbReference>
<dbReference type="Proteomes" id="UP001055804">
    <property type="component" value="Unassembled WGS sequence"/>
</dbReference>
<dbReference type="PANTHER" id="PTHR43591:SF24">
    <property type="entry name" value="2-METHOXY-6-POLYPRENYL-1,4-BENZOQUINOL METHYLASE, MITOCHONDRIAL"/>
    <property type="match status" value="1"/>
</dbReference>
<name>A0A9J6PCZ4_9PROT</name>
<sequence length="253" mass="27824">MTTDRSRHGSGEDLASFGFREVPIAEKPRLVKGVFETVASRYDVMNDVMSLGVHRLWKDAMVSWLNPRPGVRLLDVAGGTGDIARRVLARVKGQGSAIVCDMTDDMLVAGRARGEAEGISWVCGDAQALPLPDACMDAYTIAFGIRNVARIDLALAEARRVLRPGGRFMCLEFSHVVVPGLDALYDAWSFHMIPRMGGWVAGEREPYQYLVESIRRFPTQERFAEMIADAGFSRVKVRNLSGGIAALHSAWAL</sequence>
<keyword evidence="1 6" id="KW-0474">Menaquinone biosynthesis</keyword>
<dbReference type="GO" id="GO:0032259">
    <property type="term" value="P:methylation"/>
    <property type="evidence" value="ECO:0007669"/>
    <property type="project" value="UniProtKB-KW"/>
</dbReference>
<evidence type="ECO:0000313" key="7">
    <source>
        <dbReference type="EMBL" id="MCP1336449.1"/>
    </source>
</evidence>
<dbReference type="CDD" id="cd02440">
    <property type="entry name" value="AdoMet_MTases"/>
    <property type="match status" value="1"/>
</dbReference>
<comment type="catalytic activity">
    <reaction evidence="6">
        <text>a 2-methoxy-6-(all-trans-polyprenyl)benzene-1,4-diol + S-adenosyl-L-methionine = a 5-methoxy-2-methyl-3-(all-trans-polyprenyl)benzene-1,4-diol + S-adenosyl-L-homocysteine + H(+)</text>
        <dbReference type="Rhea" id="RHEA:28286"/>
        <dbReference type="Rhea" id="RHEA-COMP:10858"/>
        <dbReference type="Rhea" id="RHEA-COMP:10859"/>
        <dbReference type="ChEBI" id="CHEBI:15378"/>
        <dbReference type="ChEBI" id="CHEBI:57856"/>
        <dbReference type="ChEBI" id="CHEBI:59789"/>
        <dbReference type="ChEBI" id="CHEBI:84166"/>
        <dbReference type="ChEBI" id="CHEBI:84167"/>
        <dbReference type="EC" id="2.1.1.201"/>
    </reaction>
</comment>
<dbReference type="InterPro" id="IPR023576">
    <property type="entry name" value="UbiE/COQ5_MeTrFase_CS"/>
</dbReference>
<comment type="catalytic activity">
    <reaction evidence="6">
        <text>a 2-demethylmenaquinol + S-adenosyl-L-methionine = a menaquinol + S-adenosyl-L-homocysteine + H(+)</text>
        <dbReference type="Rhea" id="RHEA:42640"/>
        <dbReference type="Rhea" id="RHEA-COMP:9539"/>
        <dbReference type="Rhea" id="RHEA-COMP:9563"/>
        <dbReference type="ChEBI" id="CHEBI:15378"/>
        <dbReference type="ChEBI" id="CHEBI:18151"/>
        <dbReference type="ChEBI" id="CHEBI:55437"/>
        <dbReference type="ChEBI" id="CHEBI:57856"/>
        <dbReference type="ChEBI" id="CHEBI:59789"/>
        <dbReference type="EC" id="2.1.1.163"/>
    </reaction>
</comment>
<dbReference type="InterPro" id="IPR029063">
    <property type="entry name" value="SAM-dependent_MTases_sf"/>
</dbReference>
<comment type="caution">
    <text evidence="7">The sequence shown here is derived from an EMBL/GenBank/DDBJ whole genome shotgun (WGS) entry which is preliminary data.</text>
</comment>
<evidence type="ECO:0000256" key="3">
    <source>
        <dbReference type="ARBA" id="ARBA00022679"/>
    </source>
</evidence>
<comment type="similarity">
    <text evidence="6">Belongs to the class I-like SAM-binding methyltransferase superfamily. MenG/UbiE family.</text>
</comment>
<keyword evidence="2 6" id="KW-0489">Methyltransferase</keyword>
<dbReference type="EMBL" id="JAMZFT010000002">
    <property type="protein sequence ID" value="MCP1336449.1"/>
    <property type="molecule type" value="Genomic_DNA"/>
</dbReference>
<dbReference type="Gene3D" id="3.40.50.150">
    <property type="entry name" value="Vaccinia Virus protein VP39"/>
    <property type="match status" value="1"/>
</dbReference>
<comment type="pathway">
    <text evidence="6">Cofactor biosynthesis; ubiquinone biosynthesis.</text>
</comment>
<dbReference type="RefSeq" id="WP_269332408.1">
    <property type="nucleotide sequence ID" value="NZ_JAMZFT010000002.1"/>
</dbReference>
<dbReference type="PANTHER" id="PTHR43591">
    <property type="entry name" value="METHYLTRANSFERASE"/>
    <property type="match status" value="1"/>
</dbReference>
<proteinExistence type="inferred from homology"/>
<dbReference type="GO" id="GO:0008425">
    <property type="term" value="F:2-methoxy-6-polyprenyl-1,4-benzoquinol methyltransferase activity"/>
    <property type="evidence" value="ECO:0007669"/>
    <property type="project" value="UniProtKB-UniRule"/>
</dbReference>